<sequence>MPVEVGAIAFDCTDVLRTARFWSELLGRQLDDGADEFFASIGREDPPGRTWFFMKADARPKGKNPIHLDLVGADWDAEVARAESLGAQRVAQFEEFGTAWVTFADPEGNLFDIGRG</sequence>
<dbReference type="SUPFAM" id="SSF54593">
    <property type="entry name" value="Glyoxalase/Bleomycin resistance protein/Dihydroxybiphenyl dioxygenase"/>
    <property type="match status" value="1"/>
</dbReference>
<dbReference type="PANTHER" id="PTHR35908:SF1">
    <property type="entry name" value="CONSERVED PROTEIN"/>
    <property type="match status" value="1"/>
</dbReference>
<dbReference type="Pfam" id="PF18029">
    <property type="entry name" value="Glyoxalase_6"/>
    <property type="match status" value="1"/>
</dbReference>
<dbReference type="InterPro" id="IPR029068">
    <property type="entry name" value="Glyas_Bleomycin-R_OHBP_Dase"/>
</dbReference>
<dbReference type="PANTHER" id="PTHR35908">
    <property type="entry name" value="HYPOTHETICAL FUSION PROTEIN"/>
    <property type="match status" value="1"/>
</dbReference>
<dbReference type="Proteomes" id="UP000271678">
    <property type="component" value="Unassembled WGS sequence"/>
</dbReference>
<dbReference type="InterPro" id="IPR041581">
    <property type="entry name" value="Glyoxalase_6"/>
</dbReference>
<keyword evidence="3" id="KW-1185">Reference proteome</keyword>
<dbReference type="AlphaFoldDB" id="A0A3M9MKU1"/>
<dbReference type="RefSeq" id="WP_123269479.1">
    <property type="nucleotide sequence ID" value="NZ_RJJQ01000001.1"/>
</dbReference>
<accession>A0A3M9MKU1</accession>
<dbReference type="CDD" id="cd06587">
    <property type="entry name" value="VOC"/>
    <property type="match status" value="1"/>
</dbReference>
<organism evidence="2 3">
    <name type="scientific">Flexivirga caeni</name>
    <dbReference type="NCBI Taxonomy" id="2294115"/>
    <lineage>
        <taxon>Bacteria</taxon>
        <taxon>Bacillati</taxon>
        <taxon>Actinomycetota</taxon>
        <taxon>Actinomycetes</taxon>
        <taxon>Micrococcales</taxon>
        <taxon>Dermacoccaceae</taxon>
        <taxon>Flexivirga</taxon>
    </lineage>
</organism>
<comment type="caution">
    <text evidence="2">The sequence shown here is derived from an EMBL/GenBank/DDBJ whole genome shotgun (WGS) entry which is preliminary data.</text>
</comment>
<gene>
    <name evidence="2" type="ORF">EFY87_01225</name>
</gene>
<evidence type="ECO:0000313" key="3">
    <source>
        <dbReference type="Proteomes" id="UP000271678"/>
    </source>
</evidence>
<name>A0A3M9MKU1_9MICO</name>
<reference evidence="2 3" key="1">
    <citation type="submission" date="2018-11" db="EMBL/GenBank/DDBJ databases">
        <title>Draft genome of Simplicispira Flexivirga sp. BO-16.</title>
        <authorList>
            <person name="Im W.T."/>
        </authorList>
    </citation>
    <scope>NUCLEOTIDE SEQUENCE [LARGE SCALE GENOMIC DNA]</scope>
    <source>
        <strain evidence="2 3">BO-16</strain>
    </source>
</reference>
<dbReference type="PROSITE" id="PS51819">
    <property type="entry name" value="VOC"/>
    <property type="match status" value="1"/>
</dbReference>
<dbReference type="Gene3D" id="3.10.180.10">
    <property type="entry name" value="2,3-Dihydroxybiphenyl 1,2-Dioxygenase, domain 1"/>
    <property type="match status" value="1"/>
</dbReference>
<dbReference type="OrthoDB" id="15077at2"/>
<dbReference type="EMBL" id="RJJQ01000001">
    <property type="protein sequence ID" value="RNI25288.1"/>
    <property type="molecule type" value="Genomic_DNA"/>
</dbReference>
<proteinExistence type="predicted"/>
<evidence type="ECO:0000313" key="2">
    <source>
        <dbReference type="EMBL" id="RNI25288.1"/>
    </source>
</evidence>
<protein>
    <submittedName>
        <fullName evidence="2">VOC family protein</fullName>
    </submittedName>
</protein>
<dbReference type="InterPro" id="IPR037523">
    <property type="entry name" value="VOC_core"/>
</dbReference>
<evidence type="ECO:0000259" key="1">
    <source>
        <dbReference type="PROSITE" id="PS51819"/>
    </source>
</evidence>
<feature type="domain" description="VOC" evidence="1">
    <location>
        <begin position="4"/>
        <end position="116"/>
    </location>
</feature>